<evidence type="ECO:0000313" key="4">
    <source>
        <dbReference type="Proteomes" id="UP001170717"/>
    </source>
</evidence>
<organism evidence="2 4">
    <name type="scientific">Alteromonas stellipolaris</name>
    <dbReference type="NCBI Taxonomy" id="233316"/>
    <lineage>
        <taxon>Bacteria</taxon>
        <taxon>Pseudomonadati</taxon>
        <taxon>Pseudomonadota</taxon>
        <taxon>Gammaproteobacteria</taxon>
        <taxon>Alteromonadales</taxon>
        <taxon>Alteromonadaceae</taxon>
        <taxon>Alteromonas/Salinimonas group</taxon>
        <taxon>Alteromonas</taxon>
    </lineage>
</organism>
<dbReference type="GeneID" id="83257700"/>
<keyword evidence="3" id="KW-1185">Reference proteome</keyword>
<dbReference type="EMBL" id="JAUOQI010000022">
    <property type="protein sequence ID" value="MDO6579565.1"/>
    <property type="molecule type" value="Genomic_DNA"/>
</dbReference>
<sequence>MFPDTVTATLNDTVLAQAKSLSAEDRQMLVISYVPKAKEIWLIQGTEGFVMLEDNDITRLPVFPHNNLAQAWLDENQITGTCVAVPFDEFTETWLPGLTKNGVELVMFPTSADAENLVMTAEELSAEFSADASA</sequence>
<dbReference type="RefSeq" id="WP_057792488.1">
    <property type="nucleotide sequence ID" value="NZ_CANLMS010000003.1"/>
</dbReference>
<dbReference type="EMBL" id="CP013926">
    <property type="protein sequence ID" value="AMJ73989.1"/>
    <property type="molecule type" value="Genomic_DNA"/>
</dbReference>
<dbReference type="KEGG" id="asq:AVL57_08365"/>
<dbReference type="InterPro" id="IPR021284">
    <property type="entry name" value="DUF2750"/>
</dbReference>
<proteinExistence type="predicted"/>
<name>A0AAW7Z407_9ALTE</name>
<dbReference type="Pfam" id="PF11042">
    <property type="entry name" value="DUF2750"/>
    <property type="match status" value="1"/>
</dbReference>
<evidence type="ECO:0000313" key="2">
    <source>
        <dbReference type="EMBL" id="MDO6579565.1"/>
    </source>
</evidence>
<reference evidence="1 3" key="1">
    <citation type="submission" date="2015-12" db="EMBL/GenBank/DDBJ databases">
        <title>Intraspecies pangenome expansion in the marine bacterium Alteromonas.</title>
        <authorList>
            <person name="Lopez-Perez M."/>
            <person name="Rodriguez-Valera F."/>
        </authorList>
    </citation>
    <scope>NUCLEOTIDE SEQUENCE [LARGE SCALE GENOMIC DNA]</scope>
    <source>
        <strain evidence="1 3">LMG 21861</strain>
    </source>
</reference>
<dbReference type="Proteomes" id="UP000056750">
    <property type="component" value="Chromosome"/>
</dbReference>
<protein>
    <submittedName>
        <fullName evidence="2">DUF2750 domain-containing protein</fullName>
    </submittedName>
</protein>
<dbReference type="Proteomes" id="UP001170717">
    <property type="component" value="Unassembled WGS sequence"/>
</dbReference>
<accession>A0AAW7Z407</accession>
<evidence type="ECO:0000313" key="3">
    <source>
        <dbReference type="Proteomes" id="UP000056750"/>
    </source>
</evidence>
<gene>
    <name evidence="1" type="ORF">AVL57_08365</name>
    <name evidence="2" type="ORF">Q4527_19360</name>
</gene>
<dbReference type="AlphaFoldDB" id="A0AAW7Z407"/>
<reference evidence="2" key="2">
    <citation type="submission" date="2023-07" db="EMBL/GenBank/DDBJ databases">
        <title>Genome content predicts the carbon catabolic preferences of heterotrophic bacteria.</title>
        <authorList>
            <person name="Gralka M."/>
        </authorList>
    </citation>
    <scope>NUCLEOTIDE SEQUENCE</scope>
    <source>
        <strain evidence="2">F2M12</strain>
    </source>
</reference>
<evidence type="ECO:0000313" key="1">
    <source>
        <dbReference type="EMBL" id="AMJ73989.1"/>
    </source>
</evidence>